<evidence type="ECO:0000313" key="2">
    <source>
        <dbReference type="Proteomes" id="UP000076858"/>
    </source>
</evidence>
<protein>
    <submittedName>
        <fullName evidence="1">Uncharacterized protein</fullName>
    </submittedName>
</protein>
<reference evidence="1 2" key="1">
    <citation type="submission" date="2016-03" db="EMBL/GenBank/DDBJ databases">
        <title>EvidentialGene: Evidence-directed Construction of Genes on Genomes.</title>
        <authorList>
            <person name="Gilbert D.G."/>
            <person name="Choi J.-H."/>
            <person name="Mockaitis K."/>
            <person name="Colbourne J."/>
            <person name="Pfrender M."/>
        </authorList>
    </citation>
    <scope>NUCLEOTIDE SEQUENCE [LARGE SCALE GENOMIC DNA]</scope>
    <source>
        <strain evidence="1 2">Xinb3</strain>
        <tissue evidence="1">Complete organism</tissue>
    </source>
</reference>
<keyword evidence="2" id="KW-1185">Reference proteome</keyword>
<accession>A0A162S5C7</accession>
<sequence>MFKASGNCKEEEKKRKVYLQFRARGLRGGGVKEAENRDTMNSCPGFSTFHSCRYLLSMVARANLECL</sequence>
<proteinExistence type="predicted"/>
<comment type="caution">
    <text evidence="1">The sequence shown here is derived from an EMBL/GenBank/DDBJ whole genome shotgun (WGS) entry which is preliminary data.</text>
</comment>
<gene>
    <name evidence="1" type="ORF">APZ42_012168</name>
</gene>
<evidence type="ECO:0000313" key="1">
    <source>
        <dbReference type="EMBL" id="KZS21026.1"/>
    </source>
</evidence>
<dbReference type="AlphaFoldDB" id="A0A162S5C7"/>
<name>A0A162S5C7_9CRUS</name>
<dbReference type="EMBL" id="LRGB01000084">
    <property type="protein sequence ID" value="KZS21026.1"/>
    <property type="molecule type" value="Genomic_DNA"/>
</dbReference>
<dbReference type="Proteomes" id="UP000076858">
    <property type="component" value="Unassembled WGS sequence"/>
</dbReference>
<organism evidence="1 2">
    <name type="scientific">Daphnia magna</name>
    <dbReference type="NCBI Taxonomy" id="35525"/>
    <lineage>
        <taxon>Eukaryota</taxon>
        <taxon>Metazoa</taxon>
        <taxon>Ecdysozoa</taxon>
        <taxon>Arthropoda</taxon>
        <taxon>Crustacea</taxon>
        <taxon>Branchiopoda</taxon>
        <taxon>Diplostraca</taxon>
        <taxon>Cladocera</taxon>
        <taxon>Anomopoda</taxon>
        <taxon>Daphniidae</taxon>
        <taxon>Daphnia</taxon>
    </lineage>
</organism>